<feature type="compositionally biased region" description="Low complexity" evidence="1">
    <location>
        <begin position="30"/>
        <end position="41"/>
    </location>
</feature>
<dbReference type="EMBL" id="KL142409">
    <property type="protein sequence ID" value="KDR68309.1"/>
    <property type="molecule type" value="Genomic_DNA"/>
</dbReference>
<feature type="compositionally biased region" description="Polar residues" evidence="1">
    <location>
        <begin position="63"/>
        <end position="76"/>
    </location>
</feature>
<protein>
    <submittedName>
        <fullName evidence="2">Uncharacterized protein</fullName>
    </submittedName>
</protein>
<accession>A0A067SKQ1</accession>
<dbReference type="HOGENOM" id="CLU_2542736_0_0_1"/>
<feature type="region of interest" description="Disordered" evidence="1">
    <location>
        <begin position="1"/>
        <end position="83"/>
    </location>
</feature>
<organism evidence="2 3">
    <name type="scientific">Galerina marginata (strain CBS 339.88)</name>
    <dbReference type="NCBI Taxonomy" id="685588"/>
    <lineage>
        <taxon>Eukaryota</taxon>
        <taxon>Fungi</taxon>
        <taxon>Dikarya</taxon>
        <taxon>Basidiomycota</taxon>
        <taxon>Agaricomycotina</taxon>
        <taxon>Agaricomycetes</taxon>
        <taxon>Agaricomycetidae</taxon>
        <taxon>Agaricales</taxon>
        <taxon>Agaricineae</taxon>
        <taxon>Strophariaceae</taxon>
        <taxon>Galerina</taxon>
    </lineage>
</organism>
<gene>
    <name evidence="2" type="ORF">GALMADRAFT_231478</name>
</gene>
<keyword evidence="3" id="KW-1185">Reference proteome</keyword>
<reference evidence="3" key="1">
    <citation type="journal article" date="2014" name="Proc. Natl. Acad. Sci. U.S.A.">
        <title>Extensive sampling of basidiomycete genomes demonstrates inadequacy of the white-rot/brown-rot paradigm for wood decay fungi.</title>
        <authorList>
            <person name="Riley R."/>
            <person name="Salamov A.A."/>
            <person name="Brown D.W."/>
            <person name="Nagy L.G."/>
            <person name="Floudas D."/>
            <person name="Held B.W."/>
            <person name="Levasseur A."/>
            <person name="Lombard V."/>
            <person name="Morin E."/>
            <person name="Otillar R."/>
            <person name="Lindquist E.A."/>
            <person name="Sun H."/>
            <person name="LaButti K.M."/>
            <person name="Schmutz J."/>
            <person name="Jabbour D."/>
            <person name="Luo H."/>
            <person name="Baker S.E."/>
            <person name="Pisabarro A.G."/>
            <person name="Walton J.D."/>
            <person name="Blanchette R.A."/>
            <person name="Henrissat B."/>
            <person name="Martin F."/>
            <person name="Cullen D."/>
            <person name="Hibbett D.S."/>
            <person name="Grigoriev I.V."/>
        </authorList>
    </citation>
    <scope>NUCLEOTIDE SEQUENCE [LARGE SCALE GENOMIC DNA]</scope>
    <source>
        <strain evidence="3">CBS 339.88</strain>
    </source>
</reference>
<dbReference type="AlphaFoldDB" id="A0A067SKQ1"/>
<name>A0A067SKQ1_GALM3</name>
<evidence type="ECO:0000313" key="3">
    <source>
        <dbReference type="Proteomes" id="UP000027222"/>
    </source>
</evidence>
<evidence type="ECO:0000313" key="2">
    <source>
        <dbReference type="EMBL" id="KDR68309.1"/>
    </source>
</evidence>
<dbReference type="Proteomes" id="UP000027222">
    <property type="component" value="Unassembled WGS sequence"/>
</dbReference>
<proteinExistence type="predicted"/>
<evidence type="ECO:0000256" key="1">
    <source>
        <dbReference type="SAM" id="MobiDB-lite"/>
    </source>
</evidence>
<sequence>MPFMLTRAAGGSPLHRTPAISSIGGDGDSAAHPPSSPPLAHIYPVHTIAPSPPFHSFNERDSTTNPDRIQYSNGGSNICRAAV</sequence>